<keyword evidence="3" id="KW-1133">Transmembrane helix</keyword>
<evidence type="ECO:0000256" key="3">
    <source>
        <dbReference type="SAM" id="Phobius"/>
    </source>
</evidence>
<feature type="domain" description="Calcineurin-like phosphoesterase" evidence="4">
    <location>
        <begin position="50"/>
        <end position="222"/>
    </location>
</feature>
<dbReference type="Pfam" id="PF00149">
    <property type="entry name" value="Metallophos"/>
    <property type="match status" value="1"/>
</dbReference>
<organism evidence="5 6">
    <name type="scientific">Paenibacillus soyae</name>
    <dbReference type="NCBI Taxonomy" id="2969249"/>
    <lineage>
        <taxon>Bacteria</taxon>
        <taxon>Bacillati</taxon>
        <taxon>Bacillota</taxon>
        <taxon>Bacilli</taxon>
        <taxon>Bacillales</taxon>
        <taxon>Paenibacillaceae</taxon>
        <taxon>Paenibacillus</taxon>
    </lineage>
</organism>
<keyword evidence="3" id="KW-0472">Membrane</keyword>
<evidence type="ECO:0000259" key="4">
    <source>
        <dbReference type="Pfam" id="PF00149"/>
    </source>
</evidence>
<feature type="transmembrane region" description="Helical" evidence="3">
    <location>
        <begin position="9"/>
        <end position="25"/>
    </location>
</feature>
<dbReference type="InterPro" id="IPR051158">
    <property type="entry name" value="Metallophosphoesterase_sf"/>
</dbReference>
<dbReference type="GO" id="GO:0008758">
    <property type="term" value="F:UDP-2,3-diacylglucosamine hydrolase activity"/>
    <property type="evidence" value="ECO:0007669"/>
    <property type="project" value="TreeGrafter"/>
</dbReference>
<dbReference type="GO" id="GO:0046872">
    <property type="term" value="F:metal ion binding"/>
    <property type="evidence" value="ECO:0007669"/>
    <property type="project" value="UniProtKB-KW"/>
</dbReference>
<reference evidence="5" key="1">
    <citation type="submission" date="2022-08" db="EMBL/GenBank/DDBJ databases">
        <title>The genomic sequence of strain Paenibacillus sp. SCIV0701.</title>
        <authorList>
            <person name="Zhao H."/>
        </authorList>
    </citation>
    <scope>NUCLEOTIDE SEQUENCE</scope>
    <source>
        <strain evidence="5">SCIV0701</strain>
    </source>
</reference>
<dbReference type="EMBL" id="JANIPJ010000003">
    <property type="protein sequence ID" value="MCR2803579.1"/>
    <property type="molecule type" value="Genomic_DNA"/>
</dbReference>
<dbReference type="GO" id="GO:0009245">
    <property type="term" value="P:lipid A biosynthetic process"/>
    <property type="evidence" value="ECO:0007669"/>
    <property type="project" value="TreeGrafter"/>
</dbReference>
<comment type="caution">
    <text evidence="5">The sequence shown here is derived from an EMBL/GenBank/DDBJ whole genome shotgun (WGS) entry which is preliminary data.</text>
</comment>
<dbReference type="Gene3D" id="3.60.21.10">
    <property type="match status" value="1"/>
</dbReference>
<evidence type="ECO:0000313" key="5">
    <source>
        <dbReference type="EMBL" id="MCR2803579.1"/>
    </source>
</evidence>
<evidence type="ECO:0000313" key="6">
    <source>
        <dbReference type="Proteomes" id="UP001141950"/>
    </source>
</evidence>
<keyword evidence="6" id="KW-1185">Reference proteome</keyword>
<keyword evidence="3" id="KW-0812">Transmembrane</keyword>
<name>A0A9X2MNZ6_9BACL</name>
<keyword evidence="2" id="KW-0378">Hydrolase</keyword>
<dbReference type="InterPro" id="IPR004843">
    <property type="entry name" value="Calcineurin-like_PHP"/>
</dbReference>
<dbReference type="SUPFAM" id="SSF56300">
    <property type="entry name" value="Metallo-dependent phosphatases"/>
    <property type="match status" value="1"/>
</dbReference>
<dbReference type="AlphaFoldDB" id="A0A9X2MNZ6"/>
<dbReference type="PANTHER" id="PTHR31302">
    <property type="entry name" value="TRANSMEMBRANE PROTEIN WITH METALLOPHOSPHOESTERASE DOMAIN-RELATED"/>
    <property type="match status" value="1"/>
</dbReference>
<dbReference type="InterPro" id="IPR029052">
    <property type="entry name" value="Metallo-depent_PP-like"/>
</dbReference>
<dbReference type="CDD" id="cd07385">
    <property type="entry name" value="MPP_YkuE_C"/>
    <property type="match status" value="1"/>
</dbReference>
<dbReference type="GO" id="GO:0016020">
    <property type="term" value="C:membrane"/>
    <property type="evidence" value="ECO:0007669"/>
    <property type="project" value="GOC"/>
</dbReference>
<dbReference type="Proteomes" id="UP001141950">
    <property type="component" value="Unassembled WGS sequence"/>
</dbReference>
<protein>
    <submittedName>
        <fullName evidence="5">Metallophosphoesterase</fullName>
    </submittedName>
</protein>
<dbReference type="PANTHER" id="PTHR31302:SF31">
    <property type="entry name" value="PHOSPHODIESTERASE YAEI"/>
    <property type="match status" value="1"/>
</dbReference>
<keyword evidence="1" id="KW-0479">Metal-binding</keyword>
<gene>
    <name evidence="5" type="ORF">NQZ67_06740</name>
</gene>
<evidence type="ECO:0000256" key="1">
    <source>
        <dbReference type="ARBA" id="ARBA00022723"/>
    </source>
</evidence>
<dbReference type="RefSeq" id="WP_257443981.1">
    <property type="nucleotide sequence ID" value="NZ_JANIPJ010000003.1"/>
</dbReference>
<sequence>MGKRKRRGWLYFIGAVVVILLFLYLENNAIGVTTYKVTSAKLPNGIDGYRIVQLSDLQSKEFGRDQEPLLRKVEKLKPDIIVVTGDLSDSNHFNAEASYRMMEGAAKIAPVYFIRGNHEHNTVGYPALEERLKRIEGIHILQNEHVILPAGDGVIRLVGVDDPIFNQERDGDVDKMNAHLDEALAGIEHPEAYTILLSHRPELLRVYADYGMDLSFAGHAHGGQFRVPFVGGVYAPEQGFWPKYTEGRHRIGSSELIISRGLGNSRFPQRVFNRPEIVVAELSRTAE</sequence>
<accession>A0A9X2MNZ6</accession>
<proteinExistence type="predicted"/>
<evidence type="ECO:0000256" key="2">
    <source>
        <dbReference type="ARBA" id="ARBA00022801"/>
    </source>
</evidence>